<dbReference type="PROSITE" id="PS00237">
    <property type="entry name" value="G_PROTEIN_RECEP_F1_1"/>
    <property type="match status" value="1"/>
</dbReference>
<evidence type="ECO:0000256" key="10">
    <source>
        <dbReference type="SAM" id="Phobius"/>
    </source>
</evidence>
<feature type="transmembrane region" description="Helical" evidence="10">
    <location>
        <begin position="212"/>
        <end position="239"/>
    </location>
</feature>
<evidence type="ECO:0000313" key="12">
    <source>
        <dbReference type="Ensembl" id="ENSECRP00000000785.1"/>
    </source>
</evidence>
<evidence type="ECO:0000313" key="13">
    <source>
        <dbReference type="Proteomes" id="UP000694620"/>
    </source>
</evidence>
<evidence type="ECO:0000256" key="9">
    <source>
        <dbReference type="RuleBase" id="RU000688"/>
    </source>
</evidence>
<dbReference type="SMART" id="SM01381">
    <property type="entry name" value="7TM_GPCR_Srsx"/>
    <property type="match status" value="1"/>
</dbReference>
<evidence type="ECO:0000256" key="7">
    <source>
        <dbReference type="ARBA" id="ARBA00023170"/>
    </source>
</evidence>
<comment type="similarity">
    <text evidence="9">Belongs to the G-protein coupled receptor 1 family.</text>
</comment>
<dbReference type="InterPro" id="IPR000276">
    <property type="entry name" value="GPCR_Rhodpsn"/>
</dbReference>
<dbReference type="PANTHER" id="PTHR24249">
    <property type="entry name" value="HISTAMINE RECEPTOR-RELATED G-PROTEIN COUPLED RECEPTOR"/>
    <property type="match status" value="1"/>
</dbReference>
<keyword evidence="6 10" id="KW-0472">Membrane</keyword>
<feature type="transmembrane region" description="Helical" evidence="10">
    <location>
        <begin position="96"/>
        <end position="117"/>
    </location>
</feature>
<protein>
    <recommendedName>
        <fullName evidence="11">G-protein coupled receptors family 1 profile domain-containing protein</fullName>
    </recommendedName>
</protein>
<name>A0A8C4X2J8_ERPCA</name>
<feature type="transmembrane region" description="Helical" evidence="10">
    <location>
        <begin position="317"/>
        <end position="340"/>
    </location>
</feature>
<dbReference type="InterPro" id="IPR017452">
    <property type="entry name" value="GPCR_Rhodpsn_7TM"/>
</dbReference>
<evidence type="ECO:0000256" key="5">
    <source>
        <dbReference type="ARBA" id="ARBA00023040"/>
    </source>
</evidence>
<dbReference type="PRINTS" id="PR00237">
    <property type="entry name" value="GPCRRHODOPSN"/>
</dbReference>
<feature type="transmembrane region" description="Helical" evidence="10">
    <location>
        <begin position="276"/>
        <end position="297"/>
    </location>
</feature>
<dbReference type="GO" id="GO:0001594">
    <property type="term" value="F:trace-amine receptor activity"/>
    <property type="evidence" value="ECO:0007669"/>
    <property type="project" value="TreeGrafter"/>
</dbReference>
<evidence type="ECO:0000259" key="11">
    <source>
        <dbReference type="PROSITE" id="PS50262"/>
    </source>
</evidence>
<accession>A0A8C4X2J8</accession>
<evidence type="ECO:0000256" key="1">
    <source>
        <dbReference type="ARBA" id="ARBA00004651"/>
    </source>
</evidence>
<reference evidence="12" key="2">
    <citation type="submission" date="2025-08" db="UniProtKB">
        <authorList>
            <consortium name="Ensembl"/>
        </authorList>
    </citation>
    <scope>IDENTIFICATION</scope>
</reference>
<dbReference type="Proteomes" id="UP000694620">
    <property type="component" value="Chromosome 3"/>
</dbReference>
<feature type="transmembrane region" description="Helical" evidence="10">
    <location>
        <begin position="137"/>
        <end position="160"/>
    </location>
</feature>
<dbReference type="InterPro" id="IPR050569">
    <property type="entry name" value="TAAR"/>
</dbReference>
<feature type="transmembrane region" description="Helical" evidence="10">
    <location>
        <begin position="172"/>
        <end position="192"/>
    </location>
</feature>
<reference evidence="12" key="3">
    <citation type="submission" date="2025-09" db="UniProtKB">
        <authorList>
            <consortium name="Ensembl"/>
        </authorList>
    </citation>
    <scope>IDENTIFICATION</scope>
</reference>
<feature type="domain" description="G-protein coupled receptors family 1 profile" evidence="11">
    <location>
        <begin position="76"/>
        <end position="333"/>
    </location>
</feature>
<keyword evidence="5 9" id="KW-0297">G-protein coupled receptor</keyword>
<dbReference type="Ensembl" id="ENSECRT00000000799.1">
    <property type="protein sequence ID" value="ENSECRP00000000785.1"/>
    <property type="gene ID" value="ENSECRG00000000508.1"/>
</dbReference>
<evidence type="ECO:0000256" key="3">
    <source>
        <dbReference type="ARBA" id="ARBA00022692"/>
    </source>
</evidence>
<sequence length="387" mass="43586">YCLSPSPSILQTYACTVHGDLNISVFEINIMELPVKDNQSVQYCFYPGNISFLLETKLYMCLYIFSALTVLLTVSGNLFVIISISHFKQLHTPANVVVVSLAVADFLIGLIIMPFQFSSAIESCWYFGDKLCTCLNGLYLFLTSASVSSLVFISLDRYLAVCNPFFYNAKVTIYKTVFIVLLSWLSSLWYILAYMNSDGNYIRRDCVGDCYFVFTAAWGLADLFCTFILPFSIMTCLYARIIMIASRHAKAINFVIEKENSTQNRKSKIPKSEKKAAKTLGIVVAIFMLCWLPYLLMTVVLEYIPYASKALNQYHDGLGFISLINSGLNPIIYALFYPWFRKSLKIMLSCKIFSPGTSTLNLFPNSICTCSCGCDRSQLLHLVSCGM</sequence>
<keyword evidence="8 9" id="KW-0807">Transducer</keyword>
<dbReference type="Gene3D" id="1.20.1070.10">
    <property type="entry name" value="Rhodopsin 7-helix transmembrane proteins"/>
    <property type="match status" value="1"/>
</dbReference>
<keyword evidence="13" id="KW-1185">Reference proteome</keyword>
<keyword evidence="4 10" id="KW-1133">Transmembrane helix</keyword>
<keyword evidence="7 9" id="KW-0675">Receptor</keyword>
<evidence type="ECO:0000256" key="8">
    <source>
        <dbReference type="ARBA" id="ARBA00023224"/>
    </source>
</evidence>
<keyword evidence="3 9" id="KW-0812">Transmembrane</keyword>
<keyword evidence="2" id="KW-1003">Cell membrane</keyword>
<evidence type="ECO:0000256" key="4">
    <source>
        <dbReference type="ARBA" id="ARBA00022989"/>
    </source>
</evidence>
<evidence type="ECO:0000256" key="6">
    <source>
        <dbReference type="ARBA" id="ARBA00023136"/>
    </source>
</evidence>
<dbReference type="PANTHER" id="PTHR24249:SF381">
    <property type="entry name" value="TRACE AMINE ASSOCIATED RECEPTOR 19P-RELATED"/>
    <property type="match status" value="1"/>
</dbReference>
<comment type="subcellular location">
    <subcellularLocation>
        <location evidence="1">Cell membrane</location>
        <topology evidence="1">Multi-pass membrane protein</topology>
    </subcellularLocation>
</comment>
<proteinExistence type="inferred from homology"/>
<dbReference type="GO" id="GO:0005886">
    <property type="term" value="C:plasma membrane"/>
    <property type="evidence" value="ECO:0007669"/>
    <property type="project" value="UniProtKB-SubCell"/>
</dbReference>
<dbReference type="AlphaFoldDB" id="A0A8C4X2J8"/>
<dbReference type="PROSITE" id="PS50262">
    <property type="entry name" value="G_PROTEIN_RECEP_F1_2"/>
    <property type="match status" value="1"/>
</dbReference>
<feature type="transmembrane region" description="Helical" evidence="10">
    <location>
        <begin position="62"/>
        <end position="84"/>
    </location>
</feature>
<dbReference type="GeneTree" id="ENSGT01120000271932"/>
<dbReference type="Pfam" id="PF00001">
    <property type="entry name" value="7tm_1"/>
    <property type="match status" value="1"/>
</dbReference>
<dbReference type="SUPFAM" id="SSF81321">
    <property type="entry name" value="Family A G protein-coupled receptor-like"/>
    <property type="match status" value="1"/>
</dbReference>
<evidence type="ECO:0000256" key="2">
    <source>
        <dbReference type="ARBA" id="ARBA00022475"/>
    </source>
</evidence>
<organism evidence="12 13">
    <name type="scientific">Erpetoichthys calabaricus</name>
    <name type="common">Rope fish</name>
    <name type="synonym">Calamoichthys calabaricus</name>
    <dbReference type="NCBI Taxonomy" id="27687"/>
    <lineage>
        <taxon>Eukaryota</taxon>
        <taxon>Metazoa</taxon>
        <taxon>Chordata</taxon>
        <taxon>Craniata</taxon>
        <taxon>Vertebrata</taxon>
        <taxon>Euteleostomi</taxon>
        <taxon>Actinopterygii</taxon>
        <taxon>Polypteriformes</taxon>
        <taxon>Polypteridae</taxon>
        <taxon>Erpetoichthys</taxon>
    </lineage>
</organism>
<reference evidence="12" key="1">
    <citation type="submission" date="2021-06" db="EMBL/GenBank/DDBJ databases">
        <authorList>
            <consortium name="Wellcome Sanger Institute Data Sharing"/>
        </authorList>
    </citation>
    <scope>NUCLEOTIDE SEQUENCE [LARGE SCALE GENOMIC DNA]</scope>
</reference>